<name>A0A0L6UXZ4_9BASI</name>
<dbReference type="Proteomes" id="UP000037035">
    <property type="component" value="Unassembled WGS sequence"/>
</dbReference>
<evidence type="ECO:0000313" key="1">
    <source>
        <dbReference type="EMBL" id="KNZ53411.1"/>
    </source>
</evidence>
<comment type="caution">
    <text evidence="1">The sequence shown here is derived from an EMBL/GenBank/DDBJ whole genome shotgun (WGS) entry which is preliminary data.</text>
</comment>
<protein>
    <submittedName>
        <fullName evidence="1">Uncharacterized protein</fullName>
    </submittedName>
</protein>
<dbReference type="AlphaFoldDB" id="A0A0L6UXZ4"/>
<organism evidence="1 2">
    <name type="scientific">Puccinia sorghi</name>
    <dbReference type="NCBI Taxonomy" id="27349"/>
    <lineage>
        <taxon>Eukaryota</taxon>
        <taxon>Fungi</taxon>
        <taxon>Dikarya</taxon>
        <taxon>Basidiomycota</taxon>
        <taxon>Pucciniomycotina</taxon>
        <taxon>Pucciniomycetes</taxon>
        <taxon>Pucciniales</taxon>
        <taxon>Pucciniaceae</taxon>
        <taxon>Puccinia</taxon>
    </lineage>
</organism>
<dbReference type="VEuPathDB" id="FungiDB:VP01_3246g3"/>
<gene>
    <name evidence="1" type="ORF">VP01_3246g3</name>
</gene>
<accession>A0A0L6UXZ4</accession>
<proteinExistence type="predicted"/>
<evidence type="ECO:0000313" key="2">
    <source>
        <dbReference type="Proteomes" id="UP000037035"/>
    </source>
</evidence>
<sequence length="45" mass="5217">MVKAAKQASARFLWTQDASLELLAFVKMIKEEHDELIWQTGFTSF</sequence>
<dbReference type="EMBL" id="LAVV01008220">
    <property type="protein sequence ID" value="KNZ53411.1"/>
    <property type="molecule type" value="Genomic_DNA"/>
</dbReference>
<keyword evidence="2" id="KW-1185">Reference proteome</keyword>
<reference evidence="1 2" key="1">
    <citation type="submission" date="2015-08" db="EMBL/GenBank/DDBJ databases">
        <title>Next Generation Sequencing and Analysis of the Genome of Puccinia sorghi L Schw, the Causal Agent of Maize Common Rust.</title>
        <authorList>
            <person name="Rochi L."/>
            <person name="Burguener G."/>
            <person name="Darino M."/>
            <person name="Turjanski A."/>
            <person name="Kreff E."/>
            <person name="Dieguez M.J."/>
            <person name="Sacco F."/>
        </authorList>
    </citation>
    <scope>NUCLEOTIDE SEQUENCE [LARGE SCALE GENOMIC DNA]</scope>
    <source>
        <strain evidence="1 2">RO10H11247</strain>
    </source>
</reference>